<sequence length="172" mass="18304">MFMRHRHRFALTAAFAALLVPGLALAQVAVAAPPGIFDSIVGEVQAASSHWILIGAGKTGIGWQIFTGLATLEMIWWGLTNALRKNDLGEWFSSLFLKMLEISFFGFIVATAPTWMPAVIDAVRNVGAAFLYATPGAASIPSTEMTPSGIMTLADTLVAGLPHLIADSSSWT</sequence>
<proteinExistence type="predicted"/>
<dbReference type="AlphaFoldDB" id="T0ZUE1"/>
<dbReference type="InterPro" id="IPR007688">
    <property type="entry name" value="Conjugal_tfr_TrbL/VirB6"/>
</dbReference>
<reference evidence="5" key="2">
    <citation type="journal article" date="2014" name="ISME J.">
        <title>Microbial stratification in low pH oxic and suboxic macroscopic growths along an acid mine drainage.</title>
        <authorList>
            <person name="Mendez-Garcia C."/>
            <person name="Mesa V."/>
            <person name="Sprenger R.R."/>
            <person name="Richter M."/>
            <person name="Diez M.S."/>
            <person name="Solano J."/>
            <person name="Bargiela R."/>
            <person name="Golyshina O.V."/>
            <person name="Manteca A."/>
            <person name="Ramos J.L."/>
            <person name="Gallego J.R."/>
            <person name="Llorente I."/>
            <person name="Martins Dos Santos V.A."/>
            <person name="Jensen O.N."/>
            <person name="Pelaez A.I."/>
            <person name="Sanchez J."/>
            <person name="Ferrer M."/>
        </authorList>
    </citation>
    <scope>NUCLEOTIDE SEQUENCE</scope>
</reference>
<comment type="caution">
    <text evidence="5">The sequence shown here is derived from an EMBL/GenBank/DDBJ whole genome shotgun (WGS) entry which is preliminary data.</text>
</comment>
<name>T0ZUE1_9ZZZZ</name>
<evidence type="ECO:0000256" key="1">
    <source>
        <dbReference type="ARBA" id="ARBA00022692"/>
    </source>
</evidence>
<feature type="transmembrane region" description="Helical" evidence="4">
    <location>
        <begin position="95"/>
        <end position="116"/>
    </location>
</feature>
<evidence type="ECO:0000256" key="4">
    <source>
        <dbReference type="SAM" id="Phobius"/>
    </source>
</evidence>
<keyword evidence="2 4" id="KW-1133">Transmembrane helix</keyword>
<accession>T0ZUE1</accession>
<feature type="transmembrane region" description="Helical" evidence="4">
    <location>
        <begin position="61"/>
        <end position="83"/>
    </location>
</feature>
<evidence type="ECO:0000256" key="3">
    <source>
        <dbReference type="ARBA" id="ARBA00023136"/>
    </source>
</evidence>
<evidence type="ECO:0000256" key="2">
    <source>
        <dbReference type="ARBA" id="ARBA00022989"/>
    </source>
</evidence>
<dbReference type="EMBL" id="AUZX01010368">
    <property type="protein sequence ID" value="EQD48217.1"/>
    <property type="molecule type" value="Genomic_DNA"/>
</dbReference>
<keyword evidence="1 4" id="KW-0812">Transmembrane</keyword>
<gene>
    <name evidence="5" type="ORF">B1A_14132</name>
</gene>
<feature type="non-terminal residue" evidence="5">
    <location>
        <position position="172"/>
    </location>
</feature>
<keyword evidence="3 4" id="KW-0472">Membrane</keyword>
<evidence type="ECO:0008006" key="6">
    <source>
        <dbReference type="Google" id="ProtNLM"/>
    </source>
</evidence>
<evidence type="ECO:0000313" key="5">
    <source>
        <dbReference type="EMBL" id="EQD48217.1"/>
    </source>
</evidence>
<dbReference type="Pfam" id="PF04610">
    <property type="entry name" value="TrbL"/>
    <property type="match status" value="1"/>
</dbReference>
<organism evidence="5">
    <name type="scientific">mine drainage metagenome</name>
    <dbReference type="NCBI Taxonomy" id="410659"/>
    <lineage>
        <taxon>unclassified sequences</taxon>
        <taxon>metagenomes</taxon>
        <taxon>ecological metagenomes</taxon>
    </lineage>
</organism>
<dbReference type="GO" id="GO:0030255">
    <property type="term" value="P:protein secretion by the type IV secretion system"/>
    <property type="evidence" value="ECO:0007669"/>
    <property type="project" value="InterPro"/>
</dbReference>
<reference evidence="5" key="1">
    <citation type="submission" date="2013-08" db="EMBL/GenBank/DDBJ databases">
        <authorList>
            <person name="Mendez C."/>
            <person name="Richter M."/>
            <person name="Ferrer M."/>
            <person name="Sanchez J."/>
        </authorList>
    </citation>
    <scope>NUCLEOTIDE SEQUENCE</scope>
</reference>
<protein>
    <recommendedName>
        <fullName evidence="6">Conjugative transfer protein TrbL</fullName>
    </recommendedName>
</protein>